<feature type="domain" description="Glycosyl hydrolase family 63 C-terminal" evidence="15">
    <location>
        <begin position="328"/>
        <end position="833"/>
    </location>
</feature>
<comment type="function">
    <text evidence="12">Cleaves the distal alpha 1,2-linked glucose residue from the Glc(3)Man(9)GlcNAc(2) oligosaccharide precursor.</text>
</comment>
<reference evidence="17 18" key="1">
    <citation type="submission" date="2023-10" db="EMBL/GenBank/DDBJ databases">
        <title>Draft Genome Sequence of Candida saopaulonensis from a very Premature Infant with Sepsis.</title>
        <authorList>
            <person name="Ning Y."/>
            <person name="Dai R."/>
            <person name="Xiao M."/>
            <person name="Xu Y."/>
            <person name="Yan Q."/>
            <person name="Zhang L."/>
        </authorList>
    </citation>
    <scope>NUCLEOTIDE SEQUENCE [LARGE SCALE GENOMIC DNA]</scope>
    <source>
        <strain evidence="17 18">19XY460</strain>
    </source>
</reference>
<evidence type="ECO:0000259" key="16">
    <source>
        <dbReference type="Pfam" id="PF16923"/>
    </source>
</evidence>
<dbReference type="GO" id="GO:0006487">
    <property type="term" value="P:protein N-linked glycosylation"/>
    <property type="evidence" value="ECO:0007669"/>
    <property type="project" value="UniProtKB-UniRule"/>
</dbReference>
<dbReference type="EMBL" id="CP138895">
    <property type="protein sequence ID" value="WPK24519.1"/>
    <property type="molecule type" value="Genomic_DNA"/>
</dbReference>
<comment type="catalytic activity">
    <reaction evidence="12">
        <text>N(4)-(alpha-D-Glc-(1-&gt;2)-alpha-D-Glc-(1-&gt;3)-alpha-D-Glc-(1-&gt;3)-alpha-D-Man-(1-&gt;2)-alpha-D-Man-(1-&gt;2)-alpha-D-Man-(1-&gt;3)-[alpha-D-Man-(1-&gt;2)-alpha-D-Man-(1-&gt;3)-[alpha-D-Man-(1-&gt;2)-alpha-D-Man-(1-&gt;6)]-alpha-D-Man-(1-&gt;6)]-beta-D-Man-(1-&gt;4)-beta-D-GlcNAc-(1-&gt;4)-beta-D-GlcNAc)-L-asparaginyl-[protein] + H2O = N(4)-(alpha-D-Glc-(1-&gt;3)-alpha-D-Glc-(1-&gt;3)-alpha-D-Man-(1-&gt;2)-alpha-D-Man-(1-&gt;2)-alpha-D-Man-(1-&gt;3)-[alpha-D-Man-(1-&gt;2)-alpha-D-Man-(1-&gt;3)-[alpha-D-Man-(1-&gt;2)-alpha-D-Man-(1-&gt;6)]-alpha-D-Man-(1-&gt;6)]-beta-D-Man-(1-&gt;4)-beta-D-GlcNAc-(1-&gt;4)-beta-D-GlcNAc)-L-asparaginyl-[protein] + beta-D-glucose</text>
        <dbReference type="Rhea" id="RHEA:55988"/>
        <dbReference type="Rhea" id="RHEA-COMP:12806"/>
        <dbReference type="Rhea" id="RHEA-COMP:14355"/>
        <dbReference type="ChEBI" id="CHEBI:15377"/>
        <dbReference type="ChEBI" id="CHEBI:15903"/>
        <dbReference type="ChEBI" id="CHEBI:59082"/>
        <dbReference type="ChEBI" id="CHEBI:132537"/>
        <dbReference type="EC" id="3.2.1.106"/>
    </reaction>
</comment>
<dbReference type="Pfam" id="PF03200">
    <property type="entry name" value="Glyco_hydro_63"/>
    <property type="match status" value="1"/>
</dbReference>
<comment type="similarity">
    <text evidence="2 12">Belongs to the glycosyl hydrolase 63 family.</text>
</comment>
<dbReference type="GeneID" id="88172859"/>
<evidence type="ECO:0000256" key="9">
    <source>
        <dbReference type="ARBA" id="ARBA00023180"/>
    </source>
</evidence>
<accession>A0AAX4H8D9</accession>
<keyword evidence="6" id="KW-0735">Signal-anchor</keyword>
<dbReference type="InterPro" id="IPR038518">
    <property type="entry name" value="Glyco_hydro_63N_sf"/>
</dbReference>
<keyword evidence="3" id="KW-0812">Transmembrane</keyword>
<evidence type="ECO:0000256" key="8">
    <source>
        <dbReference type="ARBA" id="ARBA00023136"/>
    </source>
</evidence>
<evidence type="ECO:0000259" key="15">
    <source>
        <dbReference type="Pfam" id="PF03200"/>
    </source>
</evidence>
<keyword evidence="14" id="KW-0732">Signal</keyword>
<evidence type="ECO:0000256" key="10">
    <source>
        <dbReference type="ARBA" id="ARBA00023295"/>
    </source>
</evidence>
<keyword evidence="4 12" id="KW-0378">Hydrolase</keyword>
<feature type="chain" id="PRO_5043679754" description="Mannosyl-oligosaccharide glucosidase" evidence="14">
    <location>
        <begin position="22"/>
        <end position="840"/>
    </location>
</feature>
<evidence type="ECO:0000256" key="14">
    <source>
        <dbReference type="SAM" id="SignalP"/>
    </source>
</evidence>
<dbReference type="InterPro" id="IPR004888">
    <property type="entry name" value="Glycoside_hydrolase_63"/>
</dbReference>
<dbReference type="InterPro" id="IPR031335">
    <property type="entry name" value="Glyco_hydro_63_C"/>
</dbReference>
<dbReference type="KEGG" id="asau:88172859"/>
<proteinExistence type="inferred from homology"/>
<dbReference type="RefSeq" id="XP_062876902.1">
    <property type="nucleotide sequence ID" value="XM_063020832.1"/>
</dbReference>
<evidence type="ECO:0000256" key="1">
    <source>
        <dbReference type="ARBA" id="ARBA00004648"/>
    </source>
</evidence>
<organism evidence="17 18">
    <name type="scientific">Australozyma saopauloensis</name>
    <dbReference type="NCBI Taxonomy" id="291208"/>
    <lineage>
        <taxon>Eukaryota</taxon>
        <taxon>Fungi</taxon>
        <taxon>Dikarya</taxon>
        <taxon>Ascomycota</taxon>
        <taxon>Saccharomycotina</taxon>
        <taxon>Pichiomycetes</taxon>
        <taxon>Metschnikowiaceae</taxon>
        <taxon>Australozyma</taxon>
    </lineage>
</organism>
<keyword evidence="18" id="KW-1185">Reference proteome</keyword>
<comment type="pathway">
    <text evidence="13">Glycan metabolism; N-glycan degradation.</text>
</comment>
<evidence type="ECO:0000313" key="17">
    <source>
        <dbReference type="EMBL" id="WPK24519.1"/>
    </source>
</evidence>
<dbReference type="PANTHER" id="PTHR10412">
    <property type="entry name" value="MANNOSYL-OLIGOSACCHARIDE GLUCOSIDASE"/>
    <property type="match status" value="1"/>
</dbReference>
<gene>
    <name evidence="17" type="ORF">PUMCH_001794</name>
</gene>
<evidence type="ECO:0000256" key="3">
    <source>
        <dbReference type="ARBA" id="ARBA00022692"/>
    </source>
</evidence>
<evidence type="ECO:0000256" key="12">
    <source>
        <dbReference type="RuleBase" id="RU368089"/>
    </source>
</evidence>
<feature type="domain" description="Glycosyl hydrolase family 63 N-terminal" evidence="16">
    <location>
        <begin position="51"/>
        <end position="284"/>
    </location>
</feature>
<evidence type="ECO:0000313" key="18">
    <source>
        <dbReference type="Proteomes" id="UP001338582"/>
    </source>
</evidence>
<dbReference type="PANTHER" id="PTHR10412:SF11">
    <property type="entry name" value="MANNOSYL-OLIGOSACCHARIDE GLUCOSIDASE"/>
    <property type="match status" value="1"/>
</dbReference>
<dbReference type="EC" id="3.2.1.106" evidence="11 12"/>
<evidence type="ECO:0000256" key="4">
    <source>
        <dbReference type="ARBA" id="ARBA00022801"/>
    </source>
</evidence>
<feature type="signal peptide" evidence="14">
    <location>
        <begin position="1"/>
        <end position="21"/>
    </location>
</feature>
<evidence type="ECO:0000256" key="7">
    <source>
        <dbReference type="ARBA" id="ARBA00022989"/>
    </source>
</evidence>
<keyword evidence="8" id="KW-0472">Membrane</keyword>
<name>A0AAX4H8D9_9ASCO</name>
<protein>
    <recommendedName>
        <fullName evidence="11 12">Mannosyl-oligosaccharide glucosidase</fullName>
        <ecNumber evidence="11 12">3.2.1.106</ecNumber>
    </recommendedName>
    <alternativeName>
        <fullName evidence="13">Glucosidase I</fullName>
    </alternativeName>
</protein>
<keyword evidence="7" id="KW-1133">Transmembrane helix</keyword>
<evidence type="ECO:0000256" key="6">
    <source>
        <dbReference type="ARBA" id="ARBA00022968"/>
    </source>
</evidence>
<comment type="subcellular location">
    <subcellularLocation>
        <location evidence="1 12">Endoplasmic reticulum membrane</location>
        <topology evidence="1 12">Single-pass type II membrane protein</topology>
    </subcellularLocation>
</comment>
<dbReference type="Gene3D" id="1.50.10.10">
    <property type="match status" value="1"/>
</dbReference>
<keyword evidence="9 13" id="KW-0325">Glycoprotein</keyword>
<dbReference type="Pfam" id="PF16923">
    <property type="entry name" value="Glyco_hydro_63N"/>
    <property type="match status" value="1"/>
</dbReference>
<dbReference type="GO" id="GO:0004573">
    <property type="term" value="F:Glc3Man9GlcNAc2 oligosaccharide glucosidase activity"/>
    <property type="evidence" value="ECO:0007669"/>
    <property type="project" value="UniProtKB-UniRule"/>
</dbReference>
<evidence type="ECO:0000256" key="13">
    <source>
        <dbReference type="RuleBase" id="RU369107"/>
    </source>
</evidence>
<evidence type="ECO:0000256" key="5">
    <source>
        <dbReference type="ARBA" id="ARBA00022824"/>
    </source>
</evidence>
<dbReference type="AlphaFoldDB" id="A0AAX4H8D9"/>
<sequence length="840" mass="96422">MKLLSTYQLVCLLLFLVLARSADFDFVVDDAVDFVTFNASLTLYEQLSQNSLLWGPYRSGYYLGIKPRIPLSLTSGLLWFNADDHNGLQNIRHEYDQHHNMRKANWVQYDPRFGGRQEIVDKDCHINIIIDFVKSENGLNWALKVKAVPHKGYEHVTTSFVWYTGLEGEAMTDQGLSVSGFLKLDNEFNEYGYKDTLEFSGFSKELGLFEMKINDGGKDTKNKHPKPISSLPKNLDPSLTHHLSLRVPDGNVWRGKDIFLTLLEDSINDLMKTMGDKLNEVPPYAGLMMRDMHHYEGNLHLVQKTYQGAAEFDITYNLVDADDSQKITFENLKSQIEVTSQKFKKKFDECFHLASKPKKEQKLAKELLSGLLGGLSYSQGDQLVDRETSLDDEDLPVNINGDVHLPKLTGKSEGPHELFSLVPSRPFFPRGFYWDEGFHLLPLLKYDSDLVLEILKSWFELIDNKGWIAREQILGAEARSRVPAEFVVQSDSIVNPPTLLLAFNNLLEMAKQAETSKKNVYSENQKAINLDTDIAIEDLSSVVMSHPHLLANYTKEIYPRLKLHYDSFRASQQGEFDDFNRGPNKEVYRWRGRSTTHSLASGLDDYPRILPIDIAELNVDLLCWIGVMTRSMKNIAEILELPLDVARYDKIETDITESIESMHWSEEHKTYCDVSVDDDDEKVFGCYKGYISLFPFLTRFIPLDQVDKLGHIVDLLSDPEELASDYGIRSISKSSEFYRTGENYWRSPIWININYLVLDSLTYYHHSLKDEDAGELKEKIADVYSTLRKQLITNVKRQWMTTGFVWEQYDDITGEPKGAKNFLGWSSLILLAIEMPEKLM</sequence>
<dbReference type="SUPFAM" id="SSF48208">
    <property type="entry name" value="Six-hairpin glycosidases"/>
    <property type="match status" value="1"/>
</dbReference>
<dbReference type="InterPro" id="IPR008928">
    <property type="entry name" value="6-hairpin_glycosidase_sf"/>
</dbReference>
<keyword evidence="10 12" id="KW-0326">Glycosidase</keyword>
<dbReference type="Gene3D" id="2.70.98.110">
    <property type="entry name" value="Glycosyl hydrolase family 63, N-terminal domain"/>
    <property type="match status" value="1"/>
</dbReference>
<evidence type="ECO:0000256" key="2">
    <source>
        <dbReference type="ARBA" id="ARBA00010833"/>
    </source>
</evidence>
<dbReference type="InterPro" id="IPR012341">
    <property type="entry name" value="6hp_glycosidase-like_sf"/>
</dbReference>
<evidence type="ECO:0000256" key="11">
    <source>
        <dbReference type="ARBA" id="ARBA00038888"/>
    </source>
</evidence>
<dbReference type="Proteomes" id="UP001338582">
    <property type="component" value="Chromosome 2"/>
</dbReference>
<dbReference type="InterPro" id="IPR031631">
    <property type="entry name" value="Glyco_hydro_63N"/>
</dbReference>
<keyword evidence="5 12" id="KW-0256">Endoplasmic reticulum</keyword>
<dbReference type="GO" id="GO:0005789">
    <property type="term" value="C:endoplasmic reticulum membrane"/>
    <property type="evidence" value="ECO:0007669"/>
    <property type="project" value="UniProtKB-SubCell"/>
</dbReference>
<dbReference type="GO" id="GO:0009311">
    <property type="term" value="P:oligosaccharide metabolic process"/>
    <property type="evidence" value="ECO:0007669"/>
    <property type="project" value="UniProtKB-UniRule"/>
</dbReference>